<dbReference type="SUPFAM" id="SSF53659">
    <property type="entry name" value="Isocitrate/Isopropylmalate dehydrogenase-like"/>
    <property type="match status" value="1"/>
</dbReference>
<dbReference type="NCBIfam" id="NF006045">
    <property type="entry name" value="PRK08190.1"/>
    <property type="match status" value="1"/>
</dbReference>
<reference evidence="5 6" key="1">
    <citation type="submission" date="2018-10" db="EMBL/GenBank/DDBJ databases">
        <authorList>
            <person name="Zhang X."/>
        </authorList>
    </citation>
    <scope>NUCLEOTIDE SEQUENCE [LARGE SCALE GENOMIC DNA]</scope>
    <source>
        <strain evidence="5 6">SK-G1</strain>
    </source>
</reference>
<keyword evidence="6" id="KW-1185">Reference proteome</keyword>
<dbReference type="AlphaFoldDB" id="A0A3G2R3S4"/>
<protein>
    <submittedName>
        <fullName evidence="5">Bifunctional enoyl-CoA hydratase/phosphate acetyltransferase</fullName>
    </submittedName>
</protein>
<dbReference type="Gene3D" id="3.40.718.10">
    <property type="entry name" value="Isopropylmalate Dehydrogenase"/>
    <property type="match status" value="1"/>
</dbReference>
<dbReference type="InterPro" id="IPR050500">
    <property type="entry name" value="Phos_Acetyltrans/Butyryltrans"/>
</dbReference>
<dbReference type="PANTHER" id="PTHR43356:SF2">
    <property type="entry name" value="PHOSPHATE ACETYLTRANSFERASE"/>
    <property type="match status" value="1"/>
</dbReference>
<dbReference type="KEGG" id="bacg:D2962_05320"/>
<comment type="similarity">
    <text evidence="1">Belongs to the phosphate acetyltransferase and butyryltransferase family.</text>
</comment>
<name>A0A3G2R3S4_9FIRM</name>
<dbReference type="PIRSF" id="PIRSF000428">
    <property type="entry name" value="P_Ac_trans"/>
    <property type="match status" value="1"/>
</dbReference>
<organism evidence="5 6">
    <name type="scientific">Biomaibacter acetigenes</name>
    <dbReference type="NCBI Taxonomy" id="2316383"/>
    <lineage>
        <taxon>Bacteria</taxon>
        <taxon>Bacillati</taxon>
        <taxon>Bacillota</taxon>
        <taxon>Clostridia</taxon>
        <taxon>Thermosediminibacterales</taxon>
        <taxon>Tepidanaerobacteraceae</taxon>
        <taxon>Biomaibacter</taxon>
    </lineage>
</organism>
<evidence type="ECO:0000313" key="5">
    <source>
        <dbReference type="EMBL" id="AYO30110.1"/>
    </source>
</evidence>
<dbReference type="Proteomes" id="UP000280960">
    <property type="component" value="Chromosome"/>
</dbReference>
<dbReference type="RefSeq" id="WP_122014374.1">
    <property type="nucleotide sequence ID" value="NZ_CP033169.1"/>
</dbReference>
<dbReference type="InterPro" id="IPR002505">
    <property type="entry name" value="PTA_PTB"/>
</dbReference>
<evidence type="ECO:0000256" key="1">
    <source>
        <dbReference type="ARBA" id="ARBA00005656"/>
    </source>
</evidence>
<keyword evidence="3" id="KW-0012">Acyltransferase</keyword>
<evidence type="ECO:0000259" key="4">
    <source>
        <dbReference type="Pfam" id="PF01515"/>
    </source>
</evidence>
<dbReference type="PANTHER" id="PTHR43356">
    <property type="entry name" value="PHOSPHATE ACETYLTRANSFERASE"/>
    <property type="match status" value="1"/>
</dbReference>
<evidence type="ECO:0000256" key="3">
    <source>
        <dbReference type="ARBA" id="ARBA00023315"/>
    </source>
</evidence>
<dbReference type="GO" id="GO:0016746">
    <property type="term" value="F:acyltransferase activity"/>
    <property type="evidence" value="ECO:0007669"/>
    <property type="project" value="UniProtKB-KW"/>
</dbReference>
<dbReference type="Pfam" id="PF01515">
    <property type="entry name" value="PTA_PTB"/>
    <property type="match status" value="1"/>
</dbReference>
<dbReference type="InterPro" id="IPR012147">
    <property type="entry name" value="P_Ac_Bu_trans"/>
</dbReference>
<evidence type="ECO:0000256" key="2">
    <source>
        <dbReference type="ARBA" id="ARBA00022679"/>
    </source>
</evidence>
<feature type="domain" description="Phosphate acetyl/butaryl transferase" evidence="4">
    <location>
        <begin position="77"/>
        <end position="291"/>
    </location>
</feature>
<proteinExistence type="inferred from homology"/>
<keyword evidence="2 5" id="KW-0808">Transferase</keyword>
<sequence length="302" mass="32193">MKHLRELIENANLLETKIVAVVKAEDPDVLKAVKRTMEAIPLKSILIGSRDKIESLLSSLDMDHRGIEIIEAGDPREAVNIGVDMAKQGKVQMLMKGLLSTRDFLKGIVSEDKALVGNNLLSHVAVFECPGREHLFMVTDAAMNINPDVAQKYQILKNSLSVAKSLGITGPKVAILSAVETVNPAISSTTDAAVLCKMAQRDKLSAIVDGPLALDISISKEALQHKGITSPVEGDADILLVPELVSGNILYKSLVYFAGARVAGIVAGARVPIILTSRADSDESKAYSIVMGMIMAGVDSSV</sequence>
<gene>
    <name evidence="5" type="ORF">D2962_05320</name>
</gene>
<accession>A0A3G2R3S4</accession>
<dbReference type="EMBL" id="CP033169">
    <property type="protein sequence ID" value="AYO30110.1"/>
    <property type="molecule type" value="Genomic_DNA"/>
</dbReference>
<evidence type="ECO:0000313" key="6">
    <source>
        <dbReference type="Proteomes" id="UP000280960"/>
    </source>
</evidence>